<dbReference type="Gene3D" id="3.30.1660.10">
    <property type="entry name" value="Flavin-binding protein dodecin"/>
    <property type="match status" value="1"/>
</dbReference>
<dbReference type="PANTHER" id="PTHR39324">
    <property type="entry name" value="CALCIUM DODECIN"/>
    <property type="match status" value="1"/>
</dbReference>
<dbReference type="InterPro" id="IPR025543">
    <property type="entry name" value="Dodecin-like"/>
</dbReference>
<evidence type="ECO:0008006" key="3">
    <source>
        <dbReference type="Google" id="ProtNLM"/>
    </source>
</evidence>
<dbReference type="SUPFAM" id="SSF89807">
    <property type="entry name" value="Dodecin-like"/>
    <property type="match status" value="1"/>
</dbReference>
<proteinExistence type="predicted"/>
<name>A0A917FK83_9GAMM</name>
<dbReference type="RefSeq" id="WP_188364186.1">
    <property type="nucleotide sequence ID" value="NZ_BAABJF010000032.1"/>
</dbReference>
<reference evidence="1" key="2">
    <citation type="submission" date="2020-09" db="EMBL/GenBank/DDBJ databases">
        <authorList>
            <person name="Sun Q."/>
            <person name="Zhou Y."/>
        </authorList>
    </citation>
    <scope>NUCLEOTIDE SEQUENCE</scope>
    <source>
        <strain evidence="1">CGMCC 1.12181</strain>
    </source>
</reference>
<dbReference type="Pfam" id="PF07311">
    <property type="entry name" value="Dodecin"/>
    <property type="match status" value="1"/>
</dbReference>
<evidence type="ECO:0000313" key="2">
    <source>
        <dbReference type="Proteomes" id="UP000605253"/>
    </source>
</evidence>
<dbReference type="InterPro" id="IPR009923">
    <property type="entry name" value="Dodecin"/>
</dbReference>
<dbReference type="PANTHER" id="PTHR39324:SF1">
    <property type="entry name" value="CALCIUM DODECIN"/>
    <property type="match status" value="1"/>
</dbReference>
<accession>A0A917FK83</accession>
<dbReference type="InterPro" id="IPR036694">
    <property type="entry name" value="Dodecin-like_sf"/>
</dbReference>
<dbReference type="Proteomes" id="UP000605253">
    <property type="component" value="Unassembled WGS sequence"/>
</dbReference>
<keyword evidence="2" id="KW-1185">Reference proteome</keyword>
<dbReference type="AlphaFoldDB" id="A0A917FK83"/>
<sequence>MSVAKVTEIISSSDDSFEDAIEKGVERANKTLKNVAEAWVASQKVTVENGRIDQYRVVLKVSFVLKD</sequence>
<gene>
    <name evidence="1" type="ORF">GCM10011365_05920</name>
</gene>
<dbReference type="EMBL" id="BMEO01000002">
    <property type="protein sequence ID" value="GGF87643.1"/>
    <property type="molecule type" value="Genomic_DNA"/>
</dbReference>
<evidence type="ECO:0000313" key="1">
    <source>
        <dbReference type="EMBL" id="GGF87643.1"/>
    </source>
</evidence>
<reference evidence="1" key="1">
    <citation type="journal article" date="2014" name="Int. J. Syst. Evol. Microbiol.">
        <title>Complete genome sequence of Corynebacterium casei LMG S-19264T (=DSM 44701T), isolated from a smear-ripened cheese.</title>
        <authorList>
            <consortium name="US DOE Joint Genome Institute (JGI-PGF)"/>
            <person name="Walter F."/>
            <person name="Albersmeier A."/>
            <person name="Kalinowski J."/>
            <person name="Ruckert C."/>
        </authorList>
    </citation>
    <scope>NUCLEOTIDE SEQUENCE</scope>
    <source>
        <strain evidence="1">CGMCC 1.12181</strain>
    </source>
</reference>
<protein>
    <recommendedName>
        <fullName evidence="3">Dodecin domain-containing protein</fullName>
    </recommendedName>
</protein>
<organism evidence="1 2">
    <name type="scientific">Marinicella pacifica</name>
    <dbReference type="NCBI Taxonomy" id="1171543"/>
    <lineage>
        <taxon>Bacteria</taxon>
        <taxon>Pseudomonadati</taxon>
        <taxon>Pseudomonadota</taxon>
        <taxon>Gammaproteobacteria</taxon>
        <taxon>Lysobacterales</taxon>
        <taxon>Marinicellaceae</taxon>
        <taxon>Marinicella</taxon>
    </lineage>
</organism>
<comment type="caution">
    <text evidence="1">The sequence shown here is derived from an EMBL/GenBank/DDBJ whole genome shotgun (WGS) entry which is preliminary data.</text>
</comment>